<evidence type="ECO:0000256" key="1">
    <source>
        <dbReference type="SAM" id="Phobius"/>
    </source>
</evidence>
<feature type="transmembrane region" description="Helical" evidence="1">
    <location>
        <begin position="7"/>
        <end position="24"/>
    </location>
</feature>
<feature type="transmembrane region" description="Helical" evidence="1">
    <location>
        <begin position="290"/>
        <end position="313"/>
    </location>
</feature>
<dbReference type="Proteomes" id="UP000177080">
    <property type="component" value="Unassembled WGS sequence"/>
</dbReference>
<proteinExistence type="predicted"/>
<dbReference type="STRING" id="1797259.A2989_00785"/>
<evidence type="ECO:0000313" key="3">
    <source>
        <dbReference type="Proteomes" id="UP000177080"/>
    </source>
</evidence>
<feature type="transmembrane region" description="Helical" evidence="1">
    <location>
        <begin position="214"/>
        <end position="245"/>
    </location>
</feature>
<feature type="transmembrane region" description="Helical" evidence="1">
    <location>
        <begin position="127"/>
        <end position="146"/>
    </location>
</feature>
<evidence type="ECO:0008006" key="4">
    <source>
        <dbReference type="Google" id="ProtNLM"/>
    </source>
</evidence>
<feature type="transmembrane region" description="Helical" evidence="1">
    <location>
        <begin position="103"/>
        <end position="121"/>
    </location>
</feature>
<comment type="caution">
    <text evidence="2">The sequence shown here is derived from an EMBL/GenBank/DDBJ whole genome shotgun (WGS) entry which is preliminary data.</text>
</comment>
<keyword evidence="1" id="KW-0812">Transmembrane</keyword>
<accession>A0A1F4ZB06</accession>
<organism evidence="2 3">
    <name type="scientific">Candidatus Amesbacteria bacterium RIFCSPLOWO2_01_FULL_48_25</name>
    <dbReference type="NCBI Taxonomy" id="1797259"/>
    <lineage>
        <taxon>Bacteria</taxon>
        <taxon>Candidatus Amesiibacteriota</taxon>
    </lineage>
</organism>
<keyword evidence="1" id="KW-0472">Membrane</keyword>
<evidence type="ECO:0000313" key="2">
    <source>
        <dbReference type="EMBL" id="OGD03351.1"/>
    </source>
</evidence>
<protein>
    <recommendedName>
        <fullName evidence="4">Glycosyltransferase RgtA/B/C/D-like domain-containing protein</fullName>
    </recommendedName>
</protein>
<dbReference type="EMBL" id="MEXN01000007">
    <property type="protein sequence ID" value="OGD03351.1"/>
    <property type="molecule type" value="Genomic_DNA"/>
</dbReference>
<reference evidence="2 3" key="1">
    <citation type="journal article" date="2016" name="Nat. Commun.">
        <title>Thousands of microbial genomes shed light on interconnected biogeochemical processes in an aquifer system.</title>
        <authorList>
            <person name="Anantharaman K."/>
            <person name="Brown C.T."/>
            <person name="Hug L.A."/>
            <person name="Sharon I."/>
            <person name="Castelle C.J."/>
            <person name="Probst A.J."/>
            <person name="Thomas B.C."/>
            <person name="Singh A."/>
            <person name="Wilkins M.J."/>
            <person name="Karaoz U."/>
            <person name="Brodie E.L."/>
            <person name="Williams K.H."/>
            <person name="Hubbard S.S."/>
            <person name="Banfield J.F."/>
        </authorList>
    </citation>
    <scope>NUCLEOTIDE SEQUENCE [LARGE SCALE GENOMIC DNA]</scope>
</reference>
<feature type="transmembrane region" description="Helical" evidence="1">
    <location>
        <begin position="320"/>
        <end position="337"/>
    </location>
</feature>
<keyword evidence="1" id="KW-1133">Transmembrane helix</keyword>
<dbReference type="AlphaFoldDB" id="A0A1F4ZB06"/>
<sequence length="526" mass="61044">MPKYLVIRYTFFLILLFFSFWLMWHTLSYDTTTHNILISAKYWSDFGSHLPQIRSFSLGSNWPPQSPLFPGEPTRYHFLFYFVAGIFERLGMPIDWALNLNSAIGFFLLTIMIWLFTYRLFTSRLTAYLSVIFFLFNSSLSWLDYLKSNNFNLISSISNLASLTQFPSFGPWNGSAITAFWNLNIYTNQRHLGLSFAIALLLIYLLQFNHRRYLYLFGFIAGSLVLLNQAALAIVALFAASYFIFQPKLRTPLLLSAVGAVPWLFFSRLISNDTSQLAWYLGFLTKPPVIWSNFLRFWFLNIGLHLVFIPLGFLMAPKQARKLIFPLLVLFIAPNLIKFSTDIINNHKFFNFFLIIGSMFTAYVLVKIKPLLLLLPLLVLGGIVDFFPVKNDFYFHLPDITVNPDAQYFQKNTLPDSIVLNSTWFYHPASLAGRKIFNGYSYFTWSFGYDQATREYQALAIYRAPDSITACRLLHRNNISFVELNNRPENFIFPNWNLWKNNFSPQYHNPTTGVSIYNVSHICPAT</sequence>
<gene>
    <name evidence="2" type="ORF">A2989_00785</name>
</gene>
<feature type="transmembrane region" description="Helical" evidence="1">
    <location>
        <begin position="371"/>
        <end position="389"/>
    </location>
</feature>
<feature type="transmembrane region" description="Helical" evidence="1">
    <location>
        <begin position="191"/>
        <end position="208"/>
    </location>
</feature>
<name>A0A1F4ZB06_9BACT</name>
<feature type="transmembrane region" description="Helical" evidence="1">
    <location>
        <begin position="252"/>
        <end position="270"/>
    </location>
</feature>
<feature type="transmembrane region" description="Helical" evidence="1">
    <location>
        <begin position="349"/>
        <end position="366"/>
    </location>
</feature>